<keyword evidence="2" id="KW-1133">Transmembrane helix</keyword>
<comment type="caution">
    <text evidence="4">The sequence shown here is derived from an EMBL/GenBank/DDBJ whole genome shotgun (WGS) entry which is preliminary data.</text>
</comment>
<evidence type="ECO:0008006" key="6">
    <source>
        <dbReference type="Google" id="ProtNLM"/>
    </source>
</evidence>
<feature type="compositionally biased region" description="Polar residues" evidence="1">
    <location>
        <begin position="242"/>
        <end position="256"/>
    </location>
</feature>
<feature type="region of interest" description="Disordered" evidence="1">
    <location>
        <begin position="230"/>
        <end position="258"/>
    </location>
</feature>
<evidence type="ECO:0000256" key="2">
    <source>
        <dbReference type="SAM" id="Phobius"/>
    </source>
</evidence>
<dbReference type="Proteomes" id="UP000548423">
    <property type="component" value="Unassembled WGS sequence"/>
</dbReference>
<accession>A0A852TC51</accession>
<feature type="region of interest" description="Disordered" evidence="1">
    <location>
        <begin position="296"/>
        <end position="317"/>
    </location>
</feature>
<feature type="signal peptide" evidence="3">
    <location>
        <begin position="1"/>
        <end position="26"/>
    </location>
</feature>
<protein>
    <recommendedName>
        <fullName evidence="6">SHOCT domain-containing protein</fullName>
    </recommendedName>
</protein>
<sequence>MLKKKLLALFVITSFFSSFIIPNGYAETTFQPEKFPYTEMQIQVMPEFDYPEGWAKDTPSLLVGQYGTFTNKSGLDFNGKVEIAVPASEKGFQAYLVAEFPEDDQPEVQRPFDIDTQKGIISWKPSKAIKNNETYRFVVEYYTSAVEVKDKRSFTYEYSNPTEIGILDVIFYAPMEASEITLEPKAPNNTQSEYGEELFYYQYKDVKAGESYKYTFSYQKDDFKSTLDAINEKQPPNDENHASVNGTATDQISGGSDASGGDRPLIGMGGAIVIGIAIIIAGVFVYLGIKGKSQSASKTSSSKAANHRPKKQLVKKEMKTISNDDKKELRKKLLNGKIDQETYDEEMKKLI</sequence>
<evidence type="ECO:0000313" key="4">
    <source>
        <dbReference type="EMBL" id="NYE04988.1"/>
    </source>
</evidence>
<dbReference type="AlphaFoldDB" id="A0A852TC51"/>
<evidence type="ECO:0000256" key="1">
    <source>
        <dbReference type="SAM" id="MobiDB-lite"/>
    </source>
</evidence>
<evidence type="ECO:0000313" key="5">
    <source>
        <dbReference type="Proteomes" id="UP000548423"/>
    </source>
</evidence>
<keyword evidence="2" id="KW-0472">Membrane</keyword>
<name>A0A852TC51_9BACI</name>
<evidence type="ECO:0000256" key="3">
    <source>
        <dbReference type="SAM" id="SignalP"/>
    </source>
</evidence>
<feature type="transmembrane region" description="Helical" evidence="2">
    <location>
        <begin position="265"/>
        <end position="289"/>
    </location>
</feature>
<keyword evidence="3" id="KW-0732">Signal</keyword>
<proteinExistence type="predicted"/>
<reference evidence="5" key="2">
    <citation type="submission" date="2020-08" db="EMBL/GenBank/DDBJ databases">
        <title>The Agave Microbiome: Exploring the role of microbial communities in plant adaptations to desert environments.</title>
        <authorList>
            <person name="Partida-Martinez L.P."/>
        </authorList>
    </citation>
    <scope>NUCLEOTIDE SEQUENCE [LARGE SCALE GENOMIC DNA]</scope>
    <source>
        <strain evidence="5">AT2.8</strain>
    </source>
</reference>
<keyword evidence="2" id="KW-0812">Transmembrane</keyword>
<reference evidence="5" key="1">
    <citation type="submission" date="2020-07" db="EMBL/GenBank/DDBJ databases">
        <authorList>
            <person name="Partida-Martinez L."/>
            <person name="Huntemann M."/>
            <person name="Clum A."/>
            <person name="Wang J."/>
            <person name="Palaniappan K."/>
            <person name="Ritter S."/>
            <person name="Chen I.-M."/>
            <person name="Stamatis D."/>
            <person name="Reddy T."/>
            <person name="O'Malley R."/>
            <person name="Daum C."/>
            <person name="Shapiro N."/>
            <person name="Ivanova N."/>
            <person name="Kyrpides N."/>
            <person name="Woyke T."/>
        </authorList>
    </citation>
    <scope>NUCLEOTIDE SEQUENCE [LARGE SCALE GENOMIC DNA]</scope>
    <source>
        <strain evidence="5">AT2.8</strain>
    </source>
</reference>
<organism evidence="4 5">
    <name type="scientific">Neobacillus niacini</name>
    <dbReference type="NCBI Taxonomy" id="86668"/>
    <lineage>
        <taxon>Bacteria</taxon>
        <taxon>Bacillati</taxon>
        <taxon>Bacillota</taxon>
        <taxon>Bacilli</taxon>
        <taxon>Bacillales</taxon>
        <taxon>Bacillaceae</taxon>
        <taxon>Neobacillus</taxon>
    </lineage>
</organism>
<dbReference type="EMBL" id="JACCBX010000003">
    <property type="protein sequence ID" value="NYE04988.1"/>
    <property type="molecule type" value="Genomic_DNA"/>
</dbReference>
<gene>
    <name evidence="4" type="ORF">F4694_001737</name>
</gene>
<feature type="chain" id="PRO_5032686296" description="SHOCT domain-containing protein" evidence="3">
    <location>
        <begin position="27"/>
        <end position="351"/>
    </location>
</feature>